<dbReference type="Gene3D" id="3.50.50.60">
    <property type="entry name" value="FAD/NAD(P)-binding domain"/>
    <property type="match status" value="2"/>
</dbReference>
<sequence>MARVVVVGGGLGGLAAAARLAKLGHDVSLYESSPHLGGAVRDVTQDGFRWDAGPAAMTLPATVRDLFRKSGRPLERVLDLTPVTSPRRHVFADGTVLDLPVASRAGQRQALEEHLGPAAAASWEATVDGLTQTWELLRTQALEVPFGGARDLGIGGLRALGLPRSLRSFGRARLSDPRAVQILEYAALPEGSDPARAPAFTAVAAYVERTFGLWSCPGGFAGLARALGTRLAERGVAVRLGAEVVEVTTEVDRVTGVRLANGEEVAADVVVTDVDLRALTDTLLPRPPGPLRKQTRRIRLAPAAFPVLLGLRDSGGDPMPAETVLHGSPGSGDPALVVRAPEDPSAAPAGHRAVTVSVRGDLGGRDPVEVLAGRGLDLRSRITVRVEGPATSYGPRWRGAWRGLGVPTNRTAVRGLFVVGATAHPGPGVPYVFLGAAAVAEQVGKA</sequence>
<dbReference type="PANTHER" id="PTHR43734:SF1">
    <property type="entry name" value="PHYTOENE DESATURASE"/>
    <property type="match status" value="1"/>
</dbReference>
<keyword evidence="2" id="KW-0413">Isomerase</keyword>
<dbReference type="GO" id="GO:0016491">
    <property type="term" value="F:oxidoreductase activity"/>
    <property type="evidence" value="ECO:0007669"/>
    <property type="project" value="InterPro"/>
</dbReference>
<dbReference type="InterPro" id="IPR002937">
    <property type="entry name" value="Amino_oxidase"/>
</dbReference>
<dbReference type="PANTHER" id="PTHR43734">
    <property type="entry name" value="PHYTOENE DESATURASE"/>
    <property type="match status" value="1"/>
</dbReference>
<accession>A0A927RC40</accession>
<organism evidence="2 3">
    <name type="scientific">Actinopolymorpha pittospori</name>
    <dbReference type="NCBI Taxonomy" id="648752"/>
    <lineage>
        <taxon>Bacteria</taxon>
        <taxon>Bacillati</taxon>
        <taxon>Actinomycetota</taxon>
        <taxon>Actinomycetes</taxon>
        <taxon>Propionibacteriales</taxon>
        <taxon>Actinopolymorphaceae</taxon>
        <taxon>Actinopolymorpha</taxon>
    </lineage>
</organism>
<feature type="domain" description="Amine oxidase" evidence="1">
    <location>
        <begin position="11"/>
        <end position="439"/>
    </location>
</feature>
<dbReference type="Pfam" id="PF01593">
    <property type="entry name" value="Amino_oxidase"/>
    <property type="match status" value="1"/>
</dbReference>
<protein>
    <submittedName>
        <fullName evidence="2">UDP-galactopyranose mutase</fullName>
        <ecNumber evidence="2">5.4.99.9</ecNumber>
    </submittedName>
</protein>
<dbReference type="AlphaFoldDB" id="A0A927RC40"/>
<dbReference type="EC" id="5.4.99.9" evidence="2"/>
<dbReference type="PRINTS" id="PR00411">
    <property type="entry name" value="PNDRDTASEI"/>
</dbReference>
<name>A0A927RC40_9ACTN</name>
<reference evidence="2" key="1">
    <citation type="submission" date="2020-10" db="EMBL/GenBank/DDBJ databases">
        <title>Sequencing the genomes of 1000 actinobacteria strains.</title>
        <authorList>
            <person name="Klenk H.-P."/>
        </authorList>
    </citation>
    <scope>NUCLEOTIDE SEQUENCE</scope>
    <source>
        <strain evidence="2">DSM 45354</strain>
    </source>
</reference>
<comment type="caution">
    <text evidence="2">The sequence shown here is derived from an EMBL/GenBank/DDBJ whole genome shotgun (WGS) entry which is preliminary data.</text>
</comment>
<dbReference type="EMBL" id="JADBEM010000001">
    <property type="protein sequence ID" value="MBE1610847.1"/>
    <property type="molecule type" value="Genomic_DNA"/>
</dbReference>
<proteinExistence type="predicted"/>
<dbReference type="SUPFAM" id="SSF51905">
    <property type="entry name" value="FAD/NAD(P)-binding domain"/>
    <property type="match status" value="1"/>
</dbReference>
<keyword evidence="3" id="KW-1185">Reference proteome</keyword>
<dbReference type="Proteomes" id="UP000638648">
    <property type="component" value="Unassembled WGS sequence"/>
</dbReference>
<evidence type="ECO:0000259" key="1">
    <source>
        <dbReference type="Pfam" id="PF01593"/>
    </source>
</evidence>
<dbReference type="GO" id="GO:0008767">
    <property type="term" value="F:UDP-galactopyranose mutase activity"/>
    <property type="evidence" value="ECO:0007669"/>
    <property type="project" value="UniProtKB-EC"/>
</dbReference>
<evidence type="ECO:0000313" key="3">
    <source>
        <dbReference type="Proteomes" id="UP000638648"/>
    </source>
</evidence>
<dbReference type="RefSeq" id="WP_192754159.1">
    <property type="nucleotide sequence ID" value="NZ_BAABJL010000250.1"/>
</dbReference>
<gene>
    <name evidence="2" type="ORF">HEB94_007695</name>
</gene>
<evidence type="ECO:0000313" key="2">
    <source>
        <dbReference type="EMBL" id="MBE1610847.1"/>
    </source>
</evidence>
<dbReference type="InterPro" id="IPR036188">
    <property type="entry name" value="FAD/NAD-bd_sf"/>
</dbReference>